<evidence type="ECO:0000259" key="3">
    <source>
        <dbReference type="SMART" id="SM01043"/>
    </source>
</evidence>
<dbReference type="InterPro" id="IPR016032">
    <property type="entry name" value="Sig_transdc_resp-reg_C-effctor"/>
</dbReference>
<accession>A0ABT2ZTG4</accession>
<dbReference type="PROSITE" id="PS50005">
    <property type="entry name" value="TPR"/>
    <property type="match status" value="1"/>
</dbReference>
<dbReference type="PANTHER" id="PTHR35807">
    <property type="entry name" value="TRANSCRIPTIONAL REGULATOR REDD-RELATED"/>
    <property type="match status" value="1"/>
</dbReference>
<dbReference type="RefSeq" id="WP_263741713.1">
    <property type="nucleotide sequence ID" value="NZ_JAOWKZ010000005.1"/>
</dbReference>
<keyword evidence="5" id="KW-1185">Reference proteome</keyword>
<dbReference type="InterPro" id="IPR005158">
    <property type="entry name" value="BTAD"/>
</dbReference>
<gene>
    <name evidence="4" type="ORF">OEZ71_19235</name>
</gene>
<dbReference type="Pfam" id="PF03704">
    <property type="entry name" value="BTAD"/>
    <property type="match status" value="1"/>
</dbReference>
<protein>
    <recommendedName>
        <fullName evidence="3">Bacterial transcriptional activator domain-containing protein</fullName>
    </recommendedName>
</protein>
<dbReference type="InterPro" id="IPR019734">
    <property type="entry name" value="TPR_rpt"/>
</dbReference>
<proteinExistence type="predicted"/>
<feature type="repeat" description="TPR" evidence="1">
    <location>
        <begin position="524"/>
        <end position="557"/>
    </location>
</feature>
<keyword evidence="1" id="KW-0802">TPR repeat</keyword>
<dbReference type="Pfam" id="PF13181">
    <property type="entry name" value="TPR_8"/>
    <property type="match status" value="1"/>
</dbReference>
<dbReference type="SUPFAM" id="SSF48452">
    <property type="entry name" value="TPR-like"/>
    <property type="match status" value="2"/>
</dbReference>
<feature type="domain" description="Bacterial transcriptional activator" evidence="3">
    <location>
        <begin position="101"/>
        <end position="241"/>
    </location>
</feature>
<dbReference type="Gene3D" id="1.25.40.10">
    <property type="entry name" value="Tetratricopeptide repeat domain"/>
    <property type="match status" value="2"/>
</dbReference>
<dbReference type="InterPro" id="IPR036388">
    <property type="entry name" value="WH-like_DNA-bd_sf"/>
</dbReference>
<evidence type="ECO:0000313" key="5">
    <source>
        <dbReference type="Proteomes" id="UP001652564"/>
    </source>
</evidence>
<dbReference type="SMART" id="SM01043">
    <property type="entry name" value="BTAD"/>
    <property type="match status" value="1"/>
</dbReference>
<dbReference type="InterPro" id="IPR011990">
    <property type="entry name" value="TPR-like_helical_dom_sf"/>
</dbReference>
<dbReference type="SUPFAM" id="SSF46894">
    <property type="entry name" value="C-terminal effector domain of the bipartite response regulators"/>
    <property type="match status" value="1"/>
</dbReference>
<organism evidence="4 5">
    <name type="scientific">Albidovulum litorale</name>
    <dbReference type="NCBI Taxonomy" id="2984134"/>
    <lineage>
        <taxon>Bacteria</taxon>
        <taxon>Pseudomonadati</taxon>
        <taxon>Pseudomonadota</taxon>
        <taxon>Alphaproteobacteria</taxon>
        <taxon>Rhodobacterales</taxon>
        <taxon>Paracoccaceae</taxon>
        <taxon>Albidovulum</taxon>
    </lineage>
</organism>
<name>A0ABT2ZTG4_9RHOB</name>
<dbReference type="EMBL" id="JAOWKZ010000005">
    <property type="protein sequence ID" value="MCV2874438.1"/>
    <property type="molecule type" value="Genomic_DNA"/>
</dbReference>
<feature type="compositionally biased region" description="Low complexity" evidence="2">
    <location>
        <begin position="245"/>
        <end position="262"/>
    </location>
</feature>
<comment type="caution">
    <text evidence="4">The sequence shown here is derived from an EMBL/GenBank/DDBJ whole genome shotgun (WGS) entry which is preliminary data.</text>
</comment>
<evidence type="ECO:0000256" key="2">
    <source>
        <dbReference type="SAM" id="MobiDB-lite"/>
    </source>
</evidence>
<evidence type="ECO:0000256" key="1">
    <source>
        <dbReference type="PROSITE-ProRule" id="PRU00339"/>
    </source>
</evidence>
<feature type="region of interest" description="Disordered" evidence="2">
    <location>
        <begin position="245"/>
        <end position="269"/>
    </location>
</feature>
<sequence length="667" mass="73293">MSRRNRLHIRLLGPLAVTCSDGTVASFPTQKSQALLAMIALAGPGGLHRDTAADLLWSRSGQAQARTNLRQSLASLRKALGADADVIEARGAVLGLRLDDVDLDTNALGKDDPPPTAGQRLDDLAAASTLLAGLTVNEAPFEDWLTAERAKYAALLSSELTRIAEDLLGDRNLSAALTAARRLLDLDAFNEAAHRLLMRVLHAQGETASALRHYNKMREMLSEELGIQPGPETTALIARIRSAPDEAPTPETAPERPPAQATQKRDKPSVAVLPFTNMSGDPEQDYFSDGITEDIITGLSRFRTLFVVARHSSFAFRNENFGVREIGQRLGVQYIVEGSVRRAGTKVRISVQLADALTGTHVWAERYDREFDDIFAVQDEVTRSIVAVLPGRVQEDVADRASRMPTENMKAYEYMLRGKSLRDGLNAEDTAEARALFKKALELDPRYARAYMYLADTYVVDGWLGLAEEGAAGKSLALSRKGAGLDNNDVYIQDQLGYAFLCEGLWDEAEVQFEKTLSKIVNEAESMAWCGYAFLLLGRREKAREVVREAIRLDPMHSPSIDWILGQIHFFTGDYAAVVRVLIGEALLNSLAHAFLVSAYAHLDQPGEAAAALAEFIRMRRQEFASRGIDVKEDTVEGFAGAYRAMWRDPGDWEHLADGLRKAGLPG</sequence>
<reference evidence="4 5" key="1">
    <citation type="submission" date="2022-10" db="EMBL/GenBank/DDBJ databases">
        <title>Defluviimonas sp. nov., isolated from ocean surface sediments.</title>
        <authorList>
            <person name="He W."/>
            <person name="Wang L."/>
            <person name="Zhang D.-F."/>
        </authorList>
    </citation>
    <scope>NUCLEOTIDE SEQUENCE [LARGE SCALE GENOMIC DNA]</scope>
    <source>
        <strain evidence="4 5">WL0050</strain>
    </source>
</reference>
<evidence type="ECO:0000313" key="4">
    <source>
        <dbReference type="EMBL" id="MCV2874438.1"/>
    </source>
</evidence>
<dbReference type="InterPro" id="IPR051677">
    <property type="entry name" value="AfsR-DnrI-RedD_regulator"/>
</dbReference>
<dbReference type="Gene3D" id="1.10.10.10">
    <property type="entry name" value="Winged helix-like DNA-binding domain superfamily/Winged helix DNA-binding domain"/>
    <property type="match status" value="1"/>
</dbReference>
<dbReference type="Proteomes" id="UP001652564">
    <property type="component" value="Unassembled WGS sequence"/>
</dbReference>
<dbReference type="SMART" id="SM00028">
    <property type="entry name" value="TPR"/>
    <property type="match status" value="4"/>
</dbReference>